<dbReference type="EMBL" id="AQHR01000085">
    <property type="protein sequence ID" value="EON76668.1"/>
    <property type="molecule type" value="Genomic_DNA"/>
</dbReference>
<dbReference type="Pfam" id="PF01261">
    <property type="entry name" value="AP_endonuc_2"/>
    <property type="match status" value="1"/>
</dbReference>
<dbReference type="SUPFAM" id="SSF51658">
    <property type="entry name" value="Xylose isomerase-like"/>
    <property type="match status" value="1"/>
</dbReference>
<gene>
    <name evidence="2" type="ORF">ADIS_3118</name>
</gene>
<feature type="domain" description="Xylose isomerase-like TIM barrel" evidence="1">
    <location>
        <begin position="32"/>
        <end position="258"/>
    </location>
</feature>
<proteinExistence type="predicted"/>
<accession>R7ZRJ5</accession>
<dbReference type="STRING" id="1232681.ADIS_3118"/>
<dbReference type="Proteomes" id="UP000013909">
    <property type="component" value="Unassembled WGS sequence"/>
</dbReference>
<organism evidence="2 3">
    <name type="scientific">Lunatimonas lonarensis</name>
    <dbReference type="NCBI Taxonomy" id="1232681"/>
    <lineage>
        <taxon>Bacteria</taxon>
        <taxon>Pseudomonadati</taxon>
        <taxon>Bacteroidota</taxon>
        <taxon>Cytophagia</taxon>
        <taxon>Cytophagales</taxon>
        <taxon>Cyclobacteriaceae</taxon>
    </lineage>
</organism>
<dbReference type="InterPro" id="IPR036237">
    <property type="entry name" value="Xyl_isomerase-like_sf"/>
</dbReference>
<keyword evidence="3" id="KW-1185">Reference proteome</keyword>
<evidence type="ECO:0000313" key="3">
    <source>
        <dbReference type="Proteomes" id="UP000013909"/>
    </source>
</evidence>
<evidence type="ECO:0000313" key="2">
    <source>
        <dbReference type="EMBL" id="EON76668.1"/>
    </source>
</evidence>
<sequence length="272" mass="30321">MQLGISSYTYTWSIGVGEQKPSSPLDAHGLLQKAMELGVKLVQLADNIPLERWTDEALREFGQKANDMGIGLEVGGRGLTPERLTQYIRIAKILGSPFLRFVIDGEDYEPDQETIQNIIKDGLNSLSNAGILLAIENHDRFLSRELAQFIHQTNPLQVGICLDSVNSLGAGEGIQEVLGQLIPLTINFHIKDFGIKRKDHQMGFEVFGTPAGEGLLDIPGIIKKLKHFRRCGSCILELWTPPERDIEETVKKEQAWARQSIAYLQSLGLFEN</sequence>
<protein>
    <recommendedName>
        <fullName evidence="1">Xylose isomerase-like TIM barrel domain-containing protein</fullName>
    </recommendedName>
</protein>
<dbReference type="InterPro" id="IPR050312">
    <property type="entry name" value="IolE/XylAMocC-like"/>
</dbReference>
<dbReference type="PANTHER" id="PTHR12110">
    <property type="entry name" value="HYDROXYPYRUVATE ISOMERASE"/>
    <property type="match status" value="1"/>
</dbReference>
<reference evidence="2 3" key="1">
    <citation type="submission" date="2013-02" db="EMBL/GenBank/DDBJ databases">
        <title>A novel strain isolated from Lonar lake, Maharashtra, India.</title>
        <authorList>
            <person name="Singh A."/>
        </authorList>
    </citation>
    <scope>NUCLEOTIDE SEQUENCE [LARGE SCALE GENOMIC DNA]</scope>
    <source>
        <strain evidence="2 3">AK24</strain>
    </source>
</reference>
<evidence type="ECO:0000259" key="1">
    <source>
        <dbReference type="Pfam" id="PF01261"/>
    </source>
</evidence>
<dbReference type="InterPro" id="IPR013022">
    <property type="entry name" value="Xyl_isomerase-like_TIM-brl"/>
</dbReference>
<name>R7ZRJ5_9BACT</name>
<dbReference type="PANTHER" id="PTHR12110:SF53">
    <property type="entry name" value="BLR5974 PROTEIN"/>
    <property type="match status" value="1"/>
</dbReference>
<dbReference type="AlphaFoldDB" id="R7ZRJ5"/>
<comment type="caution">
    <text evidence="2">The sequence shown here is derived from an EMBL/GenBank/DDBJ whole genome shotgun (WGS) entry which is preliminary data.</text>
</comment>
<dbReference type="Gene3D" id="3.20.20.150">
    <property type="entry name" value="Divalent-metal-dependent TIM barrel enzymes"/>
    <property type="match status" value="1"/>
</dbReference>
<dbReference type="RefSeq" id="WP_010855252.1">
    <property type="nucleotide sequence ID" value="NZ_AQHR01000085.1"/>
</dbReference>
<dbReference type="OrthoDB" id="256906at2"/>